<dbReference type="EMBL" id="LRIE01000081">
    <property type="protein sequence ID" value="KZM34182.1"/>
    <property type="molecule type" value="Genomic_DNA"/>
</dbReference>
<dbReference type="PANTHER" id="PTHR47129:SF1">
    <property type="entry name" value="NMRA-LIKE DOMAIN-CONTAINING PROTEIN"/>
    <property type="match status" value="1"/>
</dbReference>
<name>A0A163QHW9_9CELL</name>
<accession>A0A163QHW9</accession>
<dbReference type="PANTHER" id="PTHR47129">
    <property type="entry name" value="QUINONE OXIDOREDUCTASE 2"/>
    <property type="match status" value="1"/>
</dbReference>
<proteinExistence type="predicted"/>
<sequence>MTIRTDSGLVAVTGASGRLGSKLALRLAAEGARQRLVVRDTTRAPRLLDGEPLPESEVAVAAGYTDTPNMVRAFQGASSVFLVSAREAPNRVEEHRAAVDAAVAAGVERIVYVSFLGAAPEATFTFARDHWHTEEYIKGTGLKHTFLRDNLYHQGLVHMVGDDGVIRGPGGDGRLSSVSHDDIADVATAILLDERPAQHDGKAYDLTGPEALTLTEVAALLSQVTGRSITYHPETVEEAYASRAVYAAPPFAVDGWVSSYTAIAAGDLAVVSDVVERFAGRPAQSLASWLDDYPEEWDHLLPA</sequence>
<dbReference type="SUPFAM" id="SSF51735">
    <property type="entry name" value="NAD(P)-binding Rossmann-fold domains"/>
    <property type="match status" value="1"/>
</dbReference>
<dbReference type="STRING" id="43678.OJAG_30110"/>
<dbReference type="InterPro" id="IPR036291">
    <property type="entry name" value="NAD(P)-bd_dom_sf"/>
</dbReference>
<protein>
    <submittedName>
        <fullName evidence="2">Quinone oxidoreductase 2</fullName>
        <ecNumber evidence="2">1.6.5.2</ecNumber>
    </submittedName>
</protein>
<keyword evidence="2" id="KW-0560">Oxidoreductase</keyword>
<gene>
    <name evidence="2" type="primary">qorB_2</name>
    <name evidence="2" type="ORF">OJAG_30110</name>
</gene>
<dbReference type="EC" id="1.6.5.2" evidence="2"/>
<reference evidence="2 3" key="1">
    <citation type="submission" date="2016-01" db="EMBL/GenBank/DDBJ databases">
        <title>Genome sequence of Oerskovia enterophila VJag, an agar and cellulose degrading bacterium.</title>
        <authorList>
            <person name="Poehlein A."/>
            <person name="Jag V."/>
            <person name="Bengelsdorf F."/>
            <person name="Duerre P."/>
            <person name="Daniel R."/>
        </authorList>
    </citation>
    <scope>NUCLEOTIDE SEQUENCE [LARGE SCALE GENOMIC DNA]</scope>
    <source>
        <strain evidence="2 3">VJag</strain>
    </source>
</reference>
<organism evidence="2 3">
    <name type="scientific">Oerskovia enterophila</name>
    <dbReference type="NCBI Taxonomy" id="43678"/>
    <lineage>
        <taxon>Bacteria</taxon>
        <taxon>Bacillati</taxon>
        <taxon>Actinomycetota</taxon>
        <taxon>Actinomycetes</taxon>
        <taxon>Micrococcales</taxon>
        <taxon>Cellulomonadaceae</taxon>
        <taxon>Oerskovia</taxon>
    </lineage>
</organism>
<dbReference type="RefSeq" id="WP_068709467.1">
    <property type="nucleotide sequence ID" value="NZ_JBIVFZ010000005.1"/>
</dbReference>
<dbReference type="InterPro" id="IPR052718">
    <property type="entry name" value="NmrA-type_oxidoreductase"/>
</dbReference>
<comment type="caution">
    <text evidence="2">The sequence shown here is derived from an EMBL/GenBank/DDBJ whole genome shotgun (WGS) entry which is preliminary data.</text>
</comment>
<dbReference type="GO" id="GO:0003955">
    <property type="term" value="F:NAD(P)H dehydrogenase (quinone) activity"/>
    <property type="evidence" value="ECO:0007669"/>
    <property type="project" value="UniProtKB-EC"/>
</dbReference>
<dbReference type="Gene3D" id="3.40.50.720">
    <property type="entry name" value="NAD(P)-binding Rossmann-like Domain"/>
    <property type="match status" value="1"/>
</dbReference>
<dbReference type="Pfam" id="PF05368">
    <property type="entry name" value="NmrA"/>
    <property type="match status" value="1"/>
</dbReference>
<dbReference type="CDD" id="cd05269">
    <property type="entry name" value="TMR_SDR_a"/>
    <property type="match status" value="1"/>
</dbReference>
<evidence type="ECO:0000259" key="1">
    <source>
        <dbReference type="Pfam" id="PF05368"/>
    </source>
</evidence>
<dbReference type="InterPro" id="IPR008030">
    <property type="entry name" value="NmrA-like"/>
</dbReference>
<dbReference type="PATRIC" id="fig|43678.3.peg.3155"/>
<dbReference type="Proteomes" id="UP000076447">
    <property type="component" value="Unassembled WGS sequence"/>
</dbReference>
<dbReference type="Gene3D" id="3.90.25.10">
    <property type="entry name" value="UDP-galactose 4-epimerase, domain 1"/>
    <property type="match status" value="1"/>
</dbReference>
<dbReference type="OrthoDB" id="3243290at2"/>
<feature type="domain" description="NmrA-like" evidence="1">
    <location>
        <begin position="8"/>
        <end position="233"/>
    </location>
</feature>
<dbReference type="AlphaFoldDB" id="A0A163QHW9"/>
<evidence type="ECO:0000313" key="3">
    <source>
        <dbReference type="Proteomes" id="UP000076447"/>
    </source>
</evidence>
<evidence type="ECO:0000313" key="2">
    <source>
        <dbReference type="EMBL" id="KZM34182.1"/>
    </source>
</evidence>